<comment type="caution">
    <text evidence="4">The sequence shown here is derived from an EMBL/GenBank/DDBJ whole genome shotgun (WGS) entry which is preliminary data.</text>
</comment>
<dbReference type="OrthoDB" id="432528at2759"/>
<keyword evidence="3" id="KW-1133">Transmembrane helix</keyword>
<evidence type="ECO:0008006" key="6">
    <source>
        <dbReference type="Google" id="ProtNLM"/>
    </source>
</evidence>
<dbReference type="PANTHER" id="PTHR46093">
    <property type="entry name" value="ACYL-COA-BINDING DOMAIN-CONTAINING PROTEIN 5"/>
    <property type="match status" value="1"/>
</dbReference>
<dbReference type="AlphaFoldDB" id="A0A9P6TW87"/>
<dbReference type="EMBL" id="JAAAJA010000849">
    <property type="protein sequence ID" value="KAG0249243.1"/>
    <property type="molecule type" value="Genomic_DNA"/>
</dbReference>
<dbReference type="SUPFAM" id="SSF117281">
    <property type="entry name" value="Kelch motif"/>
    <property type="match status" value="2"/>
</dbReference>
<sequence length="525" mass="56006">MSTFSPRWFHAAAAVNSAIYFTGGTSQDGSGKTSILDETLVLDLSHPWTTDSPLLTKQSSLPNPVNGHTMNRVQGTTQLLVTGGETTAVGPSPILLFETASGGSWSAPPLSKNDTAAFHRIFHASITTGKDGALLHGGYQAAPANGTTVPSLVTLKPSQDFKPLSTTPVSRALNPPSLARHTMTLTTDGQAVILGGVNTQGAVANLSIAYVLDTQTSNGEWRVVPLTGTPPEPRMSFSTVLVNTTTMLVFGGTTDFKSAYSTPFYLDLPTWTWSSPAAKGNAPSRWGHTATMSGSSMVVAFGMGANEKPDADNIALLDTMSNTWTDQYRPRDMSTPDAEPGGGHLGVGAVLGIAFVVTAAIVGGAFHLLVRRRKRRTRNTLAKENMSNQTPRSAIRRQQTNDSMGIISRVATFLSIGSQAPNSSKRYSDMPMHSNPIAISSRLAQLGYSPVSLGYPEIVVQHGSGQVPVASYIYPNQACVETEKEQQDGQETIIVYHMLTQAQQEALKLSGEPVSNKNKLYQLDN</sequence>
<keyword evidence="1" id="KW-0880">Kelch repeat</keyword>
<evidence type="ECO:0000256" key="1">
    <source>
        <dbReference type="ARBA" id="ARBA00022441"/>
    </source>
</evidence>
<keyword evidence="3" id="KW-0812">Transmembrane</keyword>
<dbReference type="Pfam" id="PF24681">
    <property type="entry name" value="Kelch_KLHDC2_KLHL20_DRC7"/>
    <property type="match status" value="1"/>
</dbReference>
<gene>
    <name evidence="4" type="ORF">BG011_009469</name>
</gene>
<accession>A0A9P6TW87</accession>
<evidence type="ECO:0000313" key="4">
    <source>
        <dbReference type="EMBL" id="KAG0249243.1"/>
    </source>
</evidence>
<evidence type="ECO:0000256" key="2">
    <source>
        <dbReference type="ARBA" id="ARBA00022737"/>
    </source>
</evidence>
<dbReference type="Gene3D" id="2.120.10.80">
    <property type="entry name" value="Kelch-type beta propeller"/>
    <property type="match status" value="2"/>
</dbReference>
<evidence type="ECO:0000313" key="5">
    <source>
        <dbReference type="Proteomes" id="UP000726737"/>
    </source>
</evidence>
<keyword evidence="5" id="KW-1185">Reference proteome</keyword>
<reference evidence="4" key="1">
    <citation type="journal article" date="2020" name="Fungal Divers.">
        <title>Resolving the Mortierellaceae phylogeny through synthesis of multi-gene phylogenetics and phylogenomics.</title>
        <authorList>
            <person name="Vandepol N."/>
            <person name="Liber J."/>
            <person name="Desiro A."/>
            <person name="Na H."/>
            <person name="Kennedy M."/>
            <person name="Barry K."/>
            <person name="Grigoriev I.V."/>
            <person name="Miller A.N."/>
            <person name="O'Donnell K."/>
            <person name="Stajich J.E."/>
            <person name="Bonito G."/>
        </authorList>
    </citation>
    <scope>NUCLEOTIDE SEQUENCE</scope>
    <source>
        <strain evidence="4">KOD948</strain>
    </source>
</reference>
<dbReference type="InterPro" id="IPR015915">
    <property type="entry name" value="Kelch-typ_b-propeller"/>
</dbReference>
<dbReference type="PANTHER" id="PTHR46093:SF18">
    <property type="entry name" value="FIBRONECTIN TYPE-III DOMAIN-CONTAINING PROTEIN"/>
    <property type="match status" value="1"/>
</dbReference>
<organism evidence="4 5">
    <name type="scientific">Mortierella polycephala</name>
    <dbReference type="NCBI Taxonomy" id="41804"/>
    <lineage>
        <taxon>Eukaryota</taxon>
        <taxon>Fungi</taxon>
        <taxon>Fungi incertae sedis</taxon>
        <taxon>Mucoromycota</taxon>
        <taxon>Mortierellomycotina</taxon>
        <taxon>Mortierellomycetes</taxon>
        <taxon>Mortierellales</taxon>
        <taxon>Mortierellaceae</taxon>
        <taxon>Mortierella</taxon>
    </lineage>
</organism>
<protein>
    <recommendedName>
        <fullName evidence="6">Galactose oxidase</fullName>
    </recommendedName>
</protein>
<evidence type="ECO:0000256" key="3">
    <source>
        <dbReference type="SAM" id="Phobius"/>
    </source>
</evidence>
<keyword evidence="3" id="KW-0472">Membrane</keyword>
<feature type="transmembrane region" description="Helical" evidence="3">
    <location>
        <begin position="345"/>
        <end position="370"/>
    </location>
</feature>
<keyword evidence="2" id="KW-0677">Repeat</keyword>
<name>A0A9P6TW87_9FUNG</name>
<proteinExistence type="predicted"/>
<dbReference type="Proteomes" id="UP000726737">
    <property type="component" value="Unassembled WGS sequence"/>
</dbReference>